<dbReference type="EMBL" id="CP012673">
    <property type="protein sequence ID" value="AUX46643.1"/>
    <property type="molecule type" value="Genomic_DNA"/>
</dbReference>
<dbReference type="Proteomes" id="UP000238348">
    <property type="component" value="Chromosome"/>
</dbReference>
<evidence type="ECO:0000256" key="2">
    <source>
        <dbReference type="SAM" id="Phobius"/>
    </source>
</evidence>
<keyword evidence="2" id="KW-0472">Membrane</keyword>
<feature type="compositionally biased region" description="Pro residues" evidence="1">
    <location>
        <begin position="192"/>
        <end position="207"/>
    </location>
</feature>
<evidence type="ECO:0000256" key="1">
    <source>
        <dbReference type="SAM" id="MobiDB-lite"/>
    </source>
</evidence>
<dbReference type="InterPro" id="IPR013229">
    <property type="entry name" value="PEGA"/>
</dbReference>
<evidence type="ECO:0000313" key="4">
    <source>
        <dbReference type="EMBL" id="AUX46643.1"/>
    </source>
</evidence>
<keyword evidence="2" id="KW-0812">Transmembrane</keyword>
<feature type="transmembrane region" description="Helical" evidence="2">
    <location>
        <begin position="217"/>
        <end position="239"/>
    </location>
</feature>
<feature type="domain" description="PEGA" evidence="3">
    <location>
        <begin position="114"/>
        <end position="181"/>
    </location>
</feature>
<feature type="transmembrane region" description="Helical" evidence="2">
    <location>
        <begin position="283"/>
        <end position="306"/>
    </location>
</feature>
<reference evidence="4 5" key="1">
    <citation type="submission" date="2015-09" db="EMBL/GenBank/DDBJ databases">
        <title>Sorangium comparison.</title>
        <authorList>
            <person name="Zaburannyi N."/>
            <person name="Bunk B."/>
            <person name="Overmann J."/>
            <person name="Mueller R."/>
        </authorList>
    </citation>
    <scope>NUCLEOTIDE SEQUENCE [LARGE SCALE GENOMIC DNA]</scope>
    <source>
        <strain evidence="4 5">So ce26</strain>
    </source>
</reference>
<dbReference type="Pfam" id="PF08308">
    <property type="entry name" value="PEGA"/>
    <property type="match status" value="1"/>
</dbReference>
<name>A0A2L0F521_SORCE</name>
<evidence type="ECO:0000313" key="5">
    <source>
        <dbReference type="Proteomes" id="UP000238348"/>
    </source>
</evidence>
<protein>
    <recommendedName>
        <fullName evidence="3">PEGA domain-containing protein</fullName>
    </recommendedName>
</protein>
<sequence>MASADDPYADADTRAATRVAGALRRARQARDAGRLVSAEVAYEEALKAAEAAWTTDTERAAIAGELGLCELALQRHREAAGHLAQSLEHPGALSPWIHRRVQEGLQSAGKRVATFYVTTNPPGAEVFLDGEALGHIEPVHEVFLDPGDHTARARLEGHADAVRSFSAEAGQSHALVLKLRRAPEPVAKAPEAAPPPARPAAPAPPAPSPLPLAELRLGGVALTTATAAAGVVLLLRAAVLRDDLAERDVALRRQGWDSSVCQGANGSPTCAELRGLREERNRLGALGAAALVTSGVFATATVAWFLTDPSPAGGEPVRQGVRVVPVMTGNQAALSVQGTF</sequence>
<proteinExistence type="predicted"/>
<accession>A0A2L0F521</accession>
<keyword evidence="2" id="KW-1133">Transmembrane helix</keyword>
<dbReference type="OrthoDB" id="5520647at2"/>
<dbReference type="AlphaFoldDB" id="A0A2L0F521"/>
<organism evidence="4 5">
    <name type="scientific">Sorangium cellulosum</name>
    <name type="common">Polyangium cellulosum</name>
    <dbReference type="NCBI Taxonomy" id="56"/>
    <lineage>
        <taxon>Bacteria</taxon>
        <taxon>Pseudomonadati</taxon>
        <taxon>Myxococcota</taxon>
        <taxon>Polyangia</taxon>
        <taxon>Polyangiales</taxon>
        <taxon>Polyangiaceae</taxon>
        <taxon>Sorangium</taxon>
    </lineage>
</organism>
<evidence type="ECO:0000259" key="3">
    <source>
        <dbReference type="Pfam" id="PF08308"/>
    </source>
</evidence>
<gene>
    <name evidence="4" type="ORF">SOCE26_081490</name>
</gene>
<feature type="region of interest" description="Disordered" evidence="1">
    <location>
        <begin position="186"/>
        <end position="207"/>
    </location>
</feature>
<dbReference type="RefSeq" id="WP_104984793.1">
    <property type="nucleotide sequence ID" value="NZ_CP012673.1"/>
</dbReference>